<proteinExistence type="predicted"/>
<sequence length="193" mass="20019">MHPLVFLAYADVTAAATFTIAAFAPNSEVDGALLNAMGQSFHTGTSGPATFCPSSTVPSCPDVKGTLVTGGFTAMAAMVPGGQQVYVSPNGQIKYTLAHTAFMPQGSYTGGWFNKTVVQDCGPTVEVLDWLATDGSNSGGLALCPKVASFLAGTGASYSLYARTPQFNQNDCVDVMGLVQQSSNAGYGCWQYL</sequence>
<feature type="chain" id="PRO_5047546705" evidence="1">
    <location>
        <begin position="16"/>
        <end position="193"/>
    </location>
</feature>
<evidence type="ECO:0000256" key="1">
    <source>
        <dbReference type="SAM" id="SignalP"/>
    </source>
</evidence>
<dbReference type="Proteomes" id="UP000294003">
    <property type="component" value="Unassembled WGS sequence"/>
</dbReference>
<protein>
    <submittedName>
        <fullName evidence="2">Uncharacterized protein</fullName>
    </submittedName>
</protein>
<comment type="caution">
    <text evidence="2">The sequence shown here is derived from an EMBL/GenBank/DDBJ whole genome shotgun (WGS) entry which is preliminary data.</text>
</comment>
<keyword evidence="1" id="KW-0732">Signal</keyword>
<feature type="signal peptide" evidence="1">
    <location>
        <begin position="1"/>
        <end position="15"/>
    </location>
</feature>
<evidence type="ECO:0000313" key="3">
    <source>
        <dbReference type="Proteomes" id="UP000294003"/>
    </source>
</evidence>
<organism evidence="2 3">
    <name type="scientific">Monosporascus cannonballus</name>
    <dbReference type="NCBI Taxonomy" id="155416"/>
    <lineage>
        <taxon>Eukaryota</taxon>
        <taxon>Fungi</taxon>
        <taxon>Dikarya</taxon>
        <taxon>Ascomycota</taxon>
        <taxon>Pezizomycotina</taxon>
        <taxon>Sordariomycetes</taxon>
        <taxon>Xylariomycetidae</taxon>
        <taxon>Xylariales</taxon>
        <taxon>Xylariales incertae sedis</taxon>
        <taxon>Monosporascus</taxon>
    </lineage>
</organism>
<dbReference type="InterPro" id="IPR052820">
    <property type="entry name" value="PhiA_domain"/>
</dbReference>
<dbReference type="EMBL" id="QJNS01000033">
    <property type="protein sequence ID" value="RYO92017.1"/>
    <property type="molecule type" value="Genomic_DNA"/>
</dbReference>
<dbReference type="PANTHER" id="PTHR42047:SF1">
    <property type="entry name" value="PROTEIN, PUTATIVE (AFU_ORTHOLOGUE AFUA_6G03560)-RELATED"/>
    <property type="match status" value="1"/>
</dbReference>
<accession>A0ABY0HF42</accession>
<keyword evidence="3" id="KW-1185">Reference proteome</keyword>
<reference evidence="2 3" key="1">
    <citation type="submission" date="2018-06" db="EMBL/GenBank/DDBJ databases">
        <title>Complete Genomes of Monosporascus.</title>
        <authorList>
            <person name="Robinson A.J."/>
            <person name="Natvig D.O."/>
        </authorList>
    </citation>
    <scope>NUCLEOTIDE SEQUENCE [LARGE SCALE GENOMIC DNA]</scope>
    <source>
        <strain evidence="2 3">CBS 609.92</strain>
    </source>
</reference>
<dbReference type="PANTHER" id="PTHR42047">
    <property type="entry name" value="PROTEIN, PUTATIVE (AFU_ORTHOLOGUE AFUA_6G03560)-RELATED"/>
    <property type="match status" value="1"/>
</dbReference>
<evidence type="ECO:0000313" key="2">
    <source>
        <dbReference type="EMBL" id="RYO92017.1"/>
    </source>
</evidence>
<name>A0ABY0HF42_9PEZI</name>
<gene>
    <name evidence="2" type="ORF">DL762_001846</name>
</gene>